<sequence length="87" mass="9394">MNWSDALPTLHLHLAPVPPLLRGVRGDLTLPINRAVPTQPWVVRYGADYPKTGYEAKNNGKPAPNTPYATAIGGGQCQSKSMARKSI</sequence>
<proteinExistence type="predicted"/>
<evidence type="ECO:0000256" key="1">
    <source>
        <dbReference type="SAM" id="MobiDB-lite"/>
    </source>
</evidence>
<evidence type="ECO:0000313" key="3">
    <source>
        <dbReference type="Proteomes" id="UP000003959"/>
    </source>
</evidence>
<dbReference type="Proteomes" id="UP000003959">
    <property type="component" value="Unassembled WGS sequence"/>
</dbReference>
<name>F4XQX5_9CYAN</name>
<keyword evidence="3" id="KW-1185">Reference proteome</keyword>
<dbReference type="HOGENOM" id="CLU_2479934_0_0_3"/>
<accession>F4XQX5</accession>
<evidence type="ECO:0000313" key="2">
    <source>
        <dbReference type="EMBL" id="EGJ32950.1"/>
    </source>
</evidence>
<gene>
    <name evidence="2" type="ORF">LYNGBM3L_55400</name>
</gene>
<dbReference type="EMBL" id="GL890874">
    <property type="protein sequence ID" value="EGJ32950.1"/>
    <property type="molecule type" value="Genomic_DNA"/>
</dbReference>
<protein>
    <submittedName>
        <fullName evidence="2">Uncharacterized protein</fullName>
    </submittedName>
</protein>
<reference evidence="3" key="1">
    <citation type="journal article" date="2011" name="Proc. Natl. Acad. Sci. U.S.A.">
        <title>Genomic insights into the physiology and ecology of the marine filamentous cyanobacterium Lyngbya majuscula.</title>
        <authorList>
            <person name="Jones A.C."/>
            <person name="Monroe E.A."/>
            <person name="Podell S."/>
            <person name="Hess W.R."/>
            <person name="Klages S."/>
            <person name="Esquenazi E."/>
            <person name="Niessen S."/>
            <person name="Hoover H."/>
            <person name="Rothmann M."/>
            <person name="Lasken R.S."/>
            <person name="Yates J.R.III."/>
            <person name="Reinhardt R."/>
            <person name="Kube M."/>
            <person name="Burkart M.D."/>
            <person name="Allen E.E."/>
            <person name="Dorrestein P.C."/>
            <person name="Gerwick W.H."/>
            <person name="Gerwick L."/>
        </authorList>
    </citation>
    <scope>NUCLEOTIDE SEQUENCE [LARGE SCALE GENOMIC DNA]</scope>
    <source>
        <strain evidence="3">3L</strain>
    </source>
</reference>
<organism evidence="2 3">
    <name type="scientific">Moorena producens 3L</name>
    <dbReference type="NCBI Taxonomy" id="489825"/>
    <lineage>
        <taxon>Bacteria</taxon>
        <taxon>Bacillati</taxon>
        <taxon>Cyanobacteriota</taxon>
        <taxon>Cyanophyceae</taxon>
        <taxon>Coleofasciculales</taxon>
        <taxon>Coleofasciculaceae</taxon>
        <taxon>Moorena</taxon>
    </lineage>
</organism>
<feature type="region of interest" description="Disordered" evidence="1">
    <location>
        <begin position="53"/>
        <end position="87"/>
    </location>
</feature>
<dbReference type="AlphaFoldDB" id="F4XQX5"/>